<sequence>MTDERFQDPGWRLWNFGDEILVRCPRCDARAVVVVHPDHREGHRYVIGLLTAPHRLSCTGCGHTAEWTPRRWQRGDDGDPYFTHGGPLLVPHLTGPNDPYFDLPLWLQRPCCGHVLWAYNQRHLDLLEAYVAARLRERGGWTGSGSLLERLPAWIKAADNRPEVLKCITALRATLPS</sequence>
<dbReference type="EMBL" id="JACJIA010000004">
    <property type="protein sequence ID" value="MBA8951841.1"/>
    <property type="molecule type" value="Genomic_DNA"/>
</dbReference>
<dbReference type="Proteomes" id="UP000572680">
    <property type="component" value="Unassembled WGS sequence"/>
</dbReference>
<dbReference type="AlphaFoldDB" id="A0A7W3LPD2"/>
<name>A0A7W3LPD2_ACTNM</name>
<reference evidence="1 2" key="1">
    <citation type="submission" date="2020-08" db="EMBL/GenBank/DDBJ databases">
        <title>Genomic Encyclopedia of Type Strains, Phase IV (KMG-IV): sequencing the most valuable type-strain genomes for metagenomic binning, comparative biology and taxonomic classification.</title>
        <authorList>
            <person name="Goeker M."/>
        </authorList>
    </citation>
    <scope>NUCLEOTIDE SEQUENCE [LARGE SCALE GENOMIC DNA]</scope>
    <source>
        <strain evidence="1 2">DSM 44197</strain>
    </source>
</reference>
<proteinExistence type="predicted"/>
<evidence type="ECO:0000313" key="2">
    <source>
        <dbReference type="Proteomes" id="UP000572680"/>
    </source>
</evidence>
<gene>
    <name evidence="1" type="ORF">HNR61_003481</name>
</gene>
<comment type="caution">
    <text evidence="1">The sequence shown here is derived from an EMBL/GenBank/DDBJ whole genome shotgun (WGS) entry which is preliminary data.</text>
</comment>
<dbReference type="RefSeq" id="WP_182844158.1">
    <property type="nucleotide sequence ID" value="NZ_BAAALP010000049.1"/>
</dbReference>
<organism evidence="1 2">
    <name type="scientific">Actinomadura namibiensis</name>
    <dbReference type="NCBI Taxonomy" id="182080"/>
    <lineage>
        <taxon>Bacteria</taxon>
        <taxon>Bacillati</taxon>
        <taxon>Actinomycetota</taxon>
        <taxon>Actinomycetes</taxon>
        <taxon>Streptosporangiales</taxon>
        <taxon>Thermomonosporaceae</taxon>
        <taxon>Actinomadura</taxon>
    </lineage>
</organism>
<keyword evidence="2" id="KW-1185">Reference proteome</keyword>
<protein>
    <submittedName>
        <fullName evidence="1">Uncharacterized protein</fullName>
    </submittedName>
</protein>
<evidence type="ECO:0000313" key="1">
    <source>
        <dbReference type="EMBL" id="MBA8951841.1"/>
    </source>
</evidence>
<accession>A0A7W3LPD2</accession>